<dbReference type="STRING" id="1569628.A0A316UYT6"/>
<accession>A0A316UYT6</accession>
<protein>
    <recommendedName>
        <fullName evidence="7">Protein-L-isoaspartate O-methyltransferase</fullName>
        <ecNumber evidence="7">2.1.1.77</ecNumber>
    </recommendedName>
</protein>
<dbReference type="GO" id="GO:0004719">
    <property type="term" value="F:protein-L-isoaspartate (D-aspartate) O-methyltransferase activity"/>
    <property type="evidence" value="ECO:0007669"/>
    <property type="project" value="UniProtKB-UniRule"/>
</dbReference>
<dbReference type="CDD" id="cd02440">
    <property type="entry name" value="AdoMet_MTases"/>
    <property type="match status" value="1"/>
</dbReference>
<dbReference type="Proteomes" id="UP000245884">
    <property type="component" value="Unassembled WGS sequence"/>
</dbReference>
<evidence type="ECO:0000313" key="8">
    <source>
        <dbReference type="EMBL" id="PWN30154.1"/>
    </source>
</evidence>
<dbReference type="InterPro" id="IPR000682">
    <property type="entry name" value="PCMT"/>
</dbReference>
<dbReference type="GO" id="GO:0032259">
    <property type="term" value="P:methylation"/>
    <property type="evidence" value="ECO:0007669"/>
    <property type="project" value="UniProtKB-KW"/>
</dbReference>
<comment type="subcellular location">
    <subcellularLocation>
        <location evidence="1">Cytoplasm</location>
    </subcellularLocation>
</comment>
<dbReference type="NCBIfam" id="TIGR00080">
    <property type="entry name" value="pimt"/>
    <property type="match status" value="1"/>
</dbReference>
<evidence type="ECO:0000256" key="2">
    <source>
        <dbReference type="ARBA" id="ARBA00005369"/>
    </source>
</evidence>
<dbReference type="GO" id="GO:0005737">
    <property type="term" value="C:cytoplasm"/>
    <property type="evidence" value="ECO:0007669"/>
    <property type="project" value="UniProtKB-SubCell"/>
</dbReference>
<reference evidence="8 9" key="1">
    <citation type="journal article" date="2018" name="Mol. Biol. Evol.">
        <title>Broad Genomic Sampling Reveals a Smut Pathogenic Ancestry of the Fungal Clade Ustilaginomycotina.</title>
        <authorList>
            <person name="Kijpornyongpan T."/>
            <person name="Mondo S.J."/>
            <person name="Barry K."/>
            <person name="Sandor L."/>
            <person name="Lee J."/>
            <person name="Lipzen A."/>
            <person name="Pangilinan J."/>
            <person name="LaButti K."/>
            <person name="Hainaut M."/>
            <person name="Henrissat B."/>
            <person name="Grigoriev I.V."/>
            <person name="Spatafora J.W."/>
            <person name="Aime M.C."/>
        </authorList>
    </citation>
    <scope>NUCLEOTIDE SEQUENCE [LARGE SCALE GENOMIC DNA]</scope>
    <source>
        <strain evidence="8 9">MCA 5214</strain>
    </source>
</reference>
<organism evidence="8 9">
    <name type="scientific">Jaminaea rosea</name>
    <dbReference type="NCBI Taxonomy" id="1569628"/>
    <lineage>
        <taxon>Eukaryota</taxon>
        <taxon>Fungi</taxon>
        <taxon>Dikarya</taxon>
        <taxon>Basidiomycota</taxon>
        <taxon>Ustilaginomycotina</taxon>
        <taxon>Exobasidiomycetes</taxon>
        <taxon>Microstromatales</taxon>
        <taxon>Microstromatales incertae sedis</taxon>
        <taxon>Jaminaea</taxon>
    </lineage>
</organism>
<dbReference type="GeneID" id="37026048"/>
<evidence type="ECO:0000313" key="9">
    <source>
        <dbReference type="Proteomes" id="UP000245884"/>
    </source>
</evidence>
<dbReference type="PANTHER" id="PTHR11579">
    <property type="entry name" value="PROTEIN-L-ISOASPARTATE O-METHYLTRANSFERASE"/>
    <property type="match status" value="1"/>
</dbReference>
<dbReference type="Pfam" id="PF01135">
    <property type="entry name" value="PCMT"/>
    <property type="match status" value="1"/>
</dbReference>
<keyword evidence="5 7" id="KW-0808">Transferase</keyword>
<dbReference type="RefSeq" id="XP_025364766.1">
    <property type="nucleotide sequence ID" value="XM_025504225.1"/>
</dbReference>
<dbReference type="OrthoDB" id="73890at2759"/>
<dbReference type="EC" id="2.1.1.77" evidence="7"/>
<comment type="catalytic activity">
    <reaction evidence="7">
        <text>[protein]-L-isoaspartate + S-adenosyl-L-methionine = [protein]-L-isoaspartate alpha-methyl ester + S-adenosyl-L-homocysteine</text>
        <dbReference type="Rhea" id="RHEA:12705"/>
        <dbReference type="Rhea" id="RHEA-COMP:12143"/>
        <dbReference type="Rhea" id="RHEA-COMP:12144"/>
        <dbReference type="ChEBI" id="CHEBI:57856"/>
        <dbReference type="ChEBI" id="CHEBI:59789"/>
        <dbReference type="ChEBI" id="CHEBI:90596"/>
        <dbReference type="ChEBI" id="CHEBI:90598"/>
        <dbReference type="EC" id="2.1.1.77"/>
    </reaction>
</comment>
<evidence type="ECO:0000256" key="6">
    <source>
        <dbReference type="ARBA" id="ARBA00022691"/>
    </source>
</evidence>
<dbReference type="PANTHER" id="PTHR11579:SF0">
    <property type="entry name" value="PROTEIN-L-ISOASPARTATE(D-ASPARTATE) O-METHYLTRANSFERASE"/>
    <property type="match status" value="1"/>
</dbReference>
<evidence type="ECO:0000256" key="1">
    <source>
        <dbReference type="ARBA" id="ARBA00004496"/>
    </source>
</evidence>
<keyword evidence="9" id="KW-1185">Reference proteome</keyword>
<dbReference type="Gene3D" id="3.40.50.150">
    <property type="entry name" value="Vaccinia Virus protein VP39"/>
    <property type="match status" value="1"/>
</dbReference>
<evidence type="ECO:0000256" key="5">
    <source>
        <dbReference type="ARBA" id="ARBA00022679"/>
    </source>
</evidence>
<name>A0A316UYT6_9BASI</name>
<dbReference type="AlphaFoldDB" id="A0A316UYT6"/>
<keyword evidence="6 7" id="KW-0949">S-adenosyl-L-methionine</keyword>
<evidence type="ECO:0000256" key="4">
    <source>
        <dbReference type="ARBA" id="ARBA00022603"/>
    </source>
</evidence>
<sequence>MCSGRTNQELISNLRREGLIHSTRVAEAMAKVDRKAYCPDPRSAYQDSPQTIGYSATISAPHMHAHAAEELLEYLKPDSSVLDVGSGSGYLAALFHHLVKPMPGHEGEVSGAHSGSRVIGIEHIEPLVKQSVENMKTDGLSDAMSKGQIEVVLGDGRKGWPARAPYNAIHVGAASPPSVIDALEAQLAKPGRLFIPVEDPASGAQDIYHVDKDESGKVTRKKMYGVRYVPLTDADKQWTRTEL</sequence>
<dbReference type="EMBL" id="KZ819662">
    <property type="protein sequence ID" value="PWN30154.1"/>
    <property type="molecule type" value="Genomic_DNA"/>
</dbReference>
<keyword evidence="3" id="KW-0963">Cytoplasm</keyword>
<evidence type="ECO:0000256" key="7">
    <source>
        <dbReference type="RuleBase" id="RU003802"/>
    </source>
</evidence>
<dbReference type="InterPro" id="IPR029063">
    <property type="entry name" value="SAM-dependent_MTases_sf"/>
</dbReference>
<dbReference type="SUPFAM" id="SSF53335">
    <property type="entry name" value="S-adenosyl-L-methionine-dependent methyltransferases"/>
    <property type="match status" value="1"/>
</dbReference>
<keyword evidence="4 7" id="KW-0489">Methyltransferase</keyword>
<comment type="similarity">
    <text evidence="2 7">Belongs to the methyltransferase superfamily. L-isoaspartyl/D-aspartyl protein methyltransferase family.</text>
</comment>
<gene>
    <name evidence="8" type="ORF">BDZ90DRAFT_215390</name>
</gene>
<evidence type="ECO:0000256" key="3">
    <source>
        <dbReference type="ARBA" id="ARBA00022490"/>
    </source>
</evidence>
<dbReference type="PROSITE" id="PS01279">
    <property type="entry name" value="PCMT"/>
    <property type="match status" value="1"/>
</dbReference>
<proteinExistence type="inferred from homology"/>